<feature type="transmembrane region" description="Helical" evidence="10">
    <location>
        <begin position="1024"/>
        <end position="1045"/>
    </location>
</feature>
<evidence type="ECO:0000256" key="10">
    <source>
        <dbReference type="SAM" id="Phobius"/>
    </source>
</evidence>
<keyword evidence="12" id="KW-1185">Reference proteome</keyword>
<evidence type="ECO:0000256" key="4">
    <source>
        <dbReference type="ARBA" id="ARBA00022597"/>
    </source>
</evidence>
<dbReference type="AlphaFoldDB" id="A0A2A9MJY0"/>
<dbReference type="Proteomes" id="UP000224006">
    <property type="component" value="Chromosome III"/>
</dbReference>
<feature type="transmembrane region" description="Helical" evidence="10">
    <location>
        <begin position="510"/>
        <end position="529"/>
    </location>
</feature>
<feature type="region of interest" description="Disordered" evidence="9">
    <location>
        <begin position="270"/>
        <end position="331"/>
    </location>
</feature>
<comment type="subcellular location">
    <subcellularLocation>
        <location evidence="1">Endomembrane system</location>
        <topology evidence="1">Multi-pass membrane protein</topology>
    </subcellularLocation>
</comment>
<dbReference type="KEGG" id="bbes:BESB_047530"/>
<dbReference type="GeneID" id="40309683"/>
<evidence type="ECO:0000256" key="3">
    <source>
        <dbReference type="ARBA" id="ARBA00022448"/>
    </source>
</evidence>
<feature type="region of interest" description="Disordered" evidence="9">
    <location>
        <begin position="350"/>
        <end position="428"/>
    </location>
</feature>
<dbReference type="PANTHER" id="PTHR10791">
    <property type="entry name" value="RAG1-ACTIVATING PROTEIN 1"/>
    <property type="match status" value="1"/>
</dbReference>
<dbReference type="EMBL" id="NWUJ01000003">
    <property type="protein sequence ID" value="PFH36561.1"/>
    <property type="molecule type" value="Genomic_DNA"/>
</dbReference>
<dbReference type="InterPro" id="IPR047664">
    <property type="entry name" value="SWEET"/>
</dbReference>
<feature type="compositionally biased region" description="Basic and acidic residues" evidence="9">
    <location>
        <begin position="301"/>
        <end position="315"/>
    </location>
</feature>
<feature type="transmembrane region" description="Helical" evidence="10">
    <location>
        <begin position="535"/>
        <end position="556"/>
    </location>
</feature>
<name>A0A2A9MJY0_BESBE</name>
<feature type="compositionally biased region" description="Basic and acidic residues" evidence="9">
    <location>
        <begin position="25"/>
        <end position="35"/>
    </location>
</feature>
<evidence type="ECO:0000256" key="8">
    <source>
        <dbReference type="ARBA" id="ARBA00023136"/>
    </source>
</evidence>
<dbReference type="Pfam" id="PF03083">
    <property type="entry name" value="MtN3_slv"/>
    <property type="match status" value="2"/>
</dbReference>
<gene>
    <name evidence="11" type="ORF">BESB_047530</name>
</gene>
<evidence type="ECO:0000256" key="9">
    <source>
        <dbReference type="SAM" id="MobiDB-lite"/>
    </source>
</evidence>
<dbReference type="GO" id="GO:0012505">
    <property type="term" value="C:endomembrane system"/>
    <property type="evidence" value="ECO:0007669"/>
    <property type="project" value="UniProtKB-SubCell"/>
</dbReference>
<keyword evidence="6" id="KW-0677">Repeat</keyword>
<evidence type="ECO:0000256" key="2">
    <source>
        <dbReference type="ARBA" id="ARBA00007809"/>
    </source>
</evidence>
<dbReference type="GO" id="GO:0051119">
    <property type="term" value="F:sugar transmembrane transporter activity"/>
    <property type="evidence" value="ECO:0007669"/>
    <property type="project" value="InterPro"/>
</dbReference>
<organism evidence="11 12">
    <name type="scientific">Besnoitia besnoiti</name>
    <name type="common">Apicomplexan protozoan</name>
    <dbReference type="NCBI Taxonomy" id="94643"/>
    <lineage>
        <taxon>Eukaryota</taxon>
        <taxon>Sar</taxon>
        <taxon>Alveolata</taxon>
        <taxon>Apicomplexa</taxon>
        <taxon>Conoidasida</taxon>
        <taxon>Coccidia</taxon>
        <taxon>Eucoccidiorida</taxon>
        <taxon>Eimeriorina</taxon>
        <taxon>Sarcocystidae</taxon>
        <taxon>Besnoitia</taxon>
    </lineage>
</organism>
<accession>A0A2A9MJY0</accession>
<sequence>MWTSISLGATSALPVAPSPGTLEPHSPDPRGDVPLHAVEGREGAAEKLIHAPSGNAYVAGTRVSRESDAAKRQGSCISALPDFFTTRPIVFREVDMHSTAAQPPAFLPHRDCIVHIKPAPVNDESWSQTGTFPRGLFSPVFIQNIDRNTTEEGLSGLTDTPICSPSFGGLSEEGTPRLTREAAAGAGAAELSTAASSVFSAESPGLLTLDVGYYSGRKSILSEAREEGLSEAGSEKSLSTCFNVKQASRDQLCLPVAVALAVSNVVESSSHSSFRDATNAGASPPPPAGTRSARSLVRRLRALEEPASRQREKNTTDGISPPSERVEGILGATRARDAVRLRLERRLSTVKAPAAPTSVSSTLAPAAPTGSPLFSSRGHQPPLHERQGPSPVRRHCSAHRPSPSVDGDDEDQSACPPSLPESPRRSRGHCHGAVFGPRVKAAARLVALLLLCTCPLILAGVVFHVSPDSRPVALSLLDGLCPLSSFCVYVAPAGAALTSIKNRTTQHLPALLFVLQALCNLLGCAYGLALGSAALAATNFIGLAFQVLWLAVYLALRRYQALASRSAPVRADQGGTHDEADPDALRCGRPRPLSPLLAFPGRRDSRRSPASTGREPLHSAGVPPWTRSQCGTLRKLVSGAASEPPRSSEHGLVTIWADAYPSRRVSHCGAGSPYYRGLVSAYLGAEESPGSRAARAACGSTSPVLLCGKLASKSQSQRTAEYAALGNDHVAARGQGDTAPREGQRRGAPWRAAAEREGNREAFASVQRVYPLPASSSDVPSLRQSRAACVLVVGDRHKAEAVALPHLHDVSPWRGSSFLALAVGSEERLSPRRSWRRHSPSAAARDAFCGGEEARPPFRRKDSFRSDEALPLSAESRDRVEDCGRAVSSSEEHHGSMPASSLVGSGSSLRCHSHPTSPSWMRSPRSRSPATGGAVKEDMSQTAGCASPERAGKRWMRTGGASSNARRNQETVQLLLRGPAGDGGDRGVRQWEGKPLCVPILGAFARVAVTLAPVFVVSTFLHESWLALLLTLLNVLAVVSPLSLLGDMIRRRSSTGLPRPLVAMMVVCNGLWGLYGLAGDIPAVYISSVIGYVAGFLQLAVVMWCDRELCWIDFALLLHLLRFARVSYSICPALAACNAYPAISCGHASPGSLSCHWSRKGLQHWLMKTGDDDGAKLAAEDGLSLKGDEKQAVALAPGKA</sequence>
<evidence type="ECO:0000313" key="11">
    <source>
        <dbReference type="EMBL" id="PFH36561.1"/>
    </source>
</evidence>
<feature type="transmembrane region" description="Helical" evidence="10">
    <location>
        <begin position="445"/>
        <end position="466"/>
    </location>
</feature>
<keyword evidence="7 10" id="KW-1133">Transmembrane helix</keyword>
<protein>
    <submittedName>
        <fullName evidence="11">Uncharacterized protein</fullName>
    </submittedName>
</protein>
<keyword evidence="8 10" id="KW-0472">Membrane</keyword>
<feature type="transmembrane region" description="Helical" evidence="10">
    <location>
        <begin position="996"/>
        <end position="1018"/>
    </location>
</feature>
<dbReference type="InterPro" id="IPR004316">
    <property type="entry name" value="SWEET_rpt"/>
</dbReference>
<dbReference type="OrthoDB" id="409725at2759"/>
<feature type="compositionally biased region" description="Basic and acidic residues" evidence="9">
    <location>
        <begin position="575"/>
        <end position="586"/>
    </location>
</feature>
<evidence type="ECO:0000256" key="6">
    <source>
        <dbReference type="ARBA" id="ARBA00022737"/>
    </source>
</evidence>
<feature type="region of interest" description="Disordered" evidence="9">
    <location>
        <begin position="729"/>
        <end position="748"/>
    </location>
</feature>
<feature type="region of interest" description="Disordered" evidence="9">
    <location>
        <begin position="13"/>
        <end position="35"/>
    </location>
</feature>
<keyword evidence="5 10" id="KW-0812">Transmembrane</keyword>
<dbReference type="VEuPathDB" id="ToxoDB:BESB_047530"/>
<comment type="similarity">
    <text evidence="2">Belongs to the SWEET sugar transporter family.</text>
</comment>
<reference evidence="11 12" key="1">
    <citation type="submission" date="2017-09" db="EMBL/GenBank/DDBJ databases">
        <title>Genome sequencing of Besnoitia besnoiti strain Bb-Ger1.</title>
        <authorList>
            <person name="Schares G."/>
            <person name="Venepally P."/>
            <person name="Lorenzi H.A."/>
        </authorList>
    </citation>
    <scope>NUCLEOTIDE SEQUENCE [LARGE SCALE GENOMIC DNA]</scope>
    <source>
        <strain evidence="11 12">Bb-Ger1</strain>
    </source>
</reference>
<feature type="region of interest" description="Disordered" evidence="9">
    <location>
        <begin position="568"/>
        <end position="626"/>
    </location>
</feature>
<feature type="compositionally biased region" description="Basic and acidic residues" evidence="9">
    <location>
        <begin position="852"/>
        <end position="868"/>
    </location>
</feature>
<dbReference type="Gene3D" id="1.20.1280.290">
    <property type="match status" value="2"/>
</dbReference>
<evidence type="ECO:0000256" key="1">
    <source>
        <dbReference type="ARBA" id="ARBA00004127"/>
    </source>
</evidence>
<evidence type="ECO:0000256" key="7">
    <source>
        <dbReference type="ARBA" id="ARBA00022989"/>
    </source>
</evidence>
<feature type="transmembrane region" description="Helical" evidence="10">
    <location>
        <begin position="1084"/>
        <end position="1105"/>
    </location>
</feature>
<proteinExistence type="inferred from homology"/>
<keyword evidence="3" id="KW-0813">Transport</keyword>
<feature type="compositionally biased region" description="Polar residues" evidence="9">
    <location>
        <begin position="898"/>
        <end position="916"/>
    </location>
</feature>
<feature type="region of interest" description="Disordered" evidence="9">
    <location>
        <begin position="849"/>
        <end position="953"/>
    </location>
</feature>
<evidence type="ECO:0000256" key="5">
    <source>
        <dbReference type="ARBA" id="ARBA00022692"/>
    </source>
</evidence>
<feature type="transmembrane region" description="Helical" evidence="10">
    <location>
        <begin position="1057"/>
        <end position="1078"/>
    </location>
</feature>
<dbReference type="GO" id="GO:0016020">
    <property type="term" value="C:membrane"/>
    <property type="evidence" value="ECO:0007669"/>
    <property type="project" value="InterPro"/>
</dbReference>
<comment type="caution">
    <text evidence="11">The sequence shown here is derived from an EMBL/GenBank/DDBJ whole genome shotgun (WGS) entry which is preliminary data.</text>
</comment>
<feature type="compositionally biased region" description="Low complexity" evidence="9">
    <location>
        <begin position="917"/>
        <end position="929"/>
    </location>
</feature>
<evidence type="ECO:0000313" key="12">
    <source>
        <dbReference type="Proteomes" id="UP000224006"/>
    </source>
</evidence>
<keyword evidence="4" id="KW-0762">Sugar transport</keyword>
<dbReference type="RefSeq" id="XP_029220570.1">
    <property type="nucleotide sequence ID" value="XM_029363204.1"/>
</dbReference>
<feature type="compositionally biased region" description="Basic and acidic residues" evidence="9">
    <location>
        <begin position="875"/>
        <end position="895"/>
    </location>
</feature>